<evidence type="ECO:0000313" key="7">
    <source>
        <dbReference type="Proteomes" id="UP000179243"/>
    </source>
</evidence>
<dbReference type="InterPro" id="IPR051914">
    <property type="entry name" value="FAD-linked_OxidoTrans_Type4"/>
</dbReference>
<dbReference type="GO" id="GO:0016491">
    <property type="term" value="F:oxidoreductase activity"/>
    <property type="evidence" value="ECO:0007669"/>
    <property type="project" value="UniProtKB-KW"/>
</dbReference>
<reference evidence="6 7" key="1">
    <citation type="journal article" date="2016" name="Nat. Commun.">
        <title>Thousands of microbial genomes shed light on interconnected biogeochemical processes in an aquifer system.</title>
        <authorList>
            <person name="Anantharaman K."/>
            <person name="Brown C.T."/>
            <person name="Hug L.A."/>
            <person name="Sharon I."/>
            <person name="Castelle C.J."/>
            <person name="Probst A.J."/>
            <person name="Thomas B.C."/>
            <person name="Singh A."/>
            <person name="Wilkins M.J."/>
            <person name="Karaoz U."/>
            <person name="Brodie E.L."/>
            <person name="Williams K.H."/>
            <person name="Hubbard S.S."/>
            <person name="Banfield J.F."/>
        </authorList>
    </citation>
    <scope>NUCLEOTIDE SEQUENCE [LARGE SCALE GENOMIC DNA]</scope>
</reference>
<evidence type="ECO:0000256" key="2">
    <source>
        <dbReference type="ARBA" id="ARBA00022630"/>
    </source>
</evidence>
<dbReference type="EMBL" id="MFYX01000146">
    <property type="protein sequence ID" value="OGK00453.1"/>
    <property type="molecule type" value="Genomic_DNA"/>
</dbReference>
<dbReference type="InterPro" id="IPR016171">
    <property type="entry name" value="Vanillyl_alc_oxidase_C-sub2"/>
</dbReference>
<dbReference type="InterPro" id="IPR004113">
    <property type="entry name" value="FAD-bd_oxidored_4_C"/>
</dbReference>
<evidence type="ECO:0000256" key="1">
    <source>
        <dbReference type="ARBA" id="ARBA00001974"/>
    </source>
</evidence>
<keyword evidence="3" id="KW-0274">FAD</keyword>
<organism evidence="6 7">
    <name type="scientific">Candidatus Raymondbacteria bacterium RIFOXYD12_FULL_49_13</name>
    <dbReference type="NCBI Taxonomy" id="1817890"/>
    <lineage>
        <taxon>Bacteria</taxon>
        <taxon>Raymondiibacteriota</taxon>
    </lineage>
</organism>
<comment type="cofactor">
    <cofactor evidence="1">
        <name>FAD</name>
        <dbReference type="ChEBI" id="CHEBI:57692"/>
    </cofactor>
</comment>
<feature type="domain" description="FAD-binding PCMH-type" evidence="5">
    <location>
        <begin position="1"/>
        <end position="126"/>
    </location>
</feature>
<evidence type="ECO:0000313" key="6">
    <source>
        <dbReference type="EMBL" id="OGK00453.1"/>
    </source>
</evidence>
<dbReference type="PROSITE" id="PS51387">
    <property type="entry name" value="FAD_PCMH"/>
    <property type="match status" value="1"/>
</dbReference>
<sequence length="368" mass="39986">MSLEKMNNLLRIDQENTTAIVEPGIVNSALQARLAPAGYFFPCDPGSAAFASIGGNIVENACGMRGRHFGSCYSQVKGLEYVGADGAVVSTGYFSSGTGRILQALLCGSEGTLGIVVKAALTILPIPRDFTTALLFFREKRVCFDYALGVYEKGLLPYSLEFIDGELLRLLTVSNPVFRKEGCEALLLLEAGGDAEPYHALARDHVPQEIVIAKDSKERAAFWEFRNSVSPCLYTIAPTKINEDIAVPLEKVPEFDAFLTDLGTTSSRVRILTFGHIGIGCFHSNFMFDGTDPLAVVEAEDLVRRAIQKAVALEGTISCEHGIGLSKREFLPIELPPESIRFHAAIKRAFDPSAIFNPGKIFLPTESS</sequence>
<dbReference type="InterPro" id="IPR036318">
    <property type="entry name" value="FAD-bd_PCMH-like_sf"/>
</dbReference>
<dbReference type="PANTHER" id="PTHR42934">
    <property type="entry name" value="GLYCOLATE OXIDASE SUBUNIT GLCD"/>
    <property type="match status" value="1"/>
</dbReference>
<dbReference type="Pfam" id="PF02913">
    <property type="entry name" value="FAD-oxidase_C"/>
    <property type="match status" value="1"/>
</dbReference>
<protein>
    <recommendedName>
        <fullName evidence="5">FAD-binding PCMH-type domain-containing protein</fullName>
    </recommendedName>
</protein>
<dbReference type="Gene3D" id="1.10.45.10">
    <property type="entry name" value="Vanillyl-alcohol Oxidase, Chain A, domain 4"/>
    <property type="match status" value="1"/>
</dbReference>
<dbReference type="Pfam" id="PF01565">
    <property type="entry name" value="FAD_binding_4"/>
    <property type="match status" value="1"/>
</dbReference>
<dbReference type="AlphaFoldDB" id="A0A1F7F1L1"/>
<evidence type="ECO:0000259" key="5">
    <source>
        <dbReference type="PROSITE" id="PS51387"/>
    </source>
</evidence>
<gene>
    <name evidence="6" type="ORF">A2519_10615</name>
</gene>
<dbReference type="InterPro" id="IPR016169">
    <property type="entry name" value="FAD-bd_PCMH_sub2"/>
</dbReference>
<dbReference type="Gene3D" id="3.30.70.2740">
    <property type="match status" value="1"/>
</dbReference>
<dbReference type="FunFam" id="1.10.45.10:FF:000001">
    <property type="entry name" value="D-lactate dehydrogenase mitochondrial"/>
    <property type="match status" value="1"/>
</dbReference>
<evidence type="ECO:0000256" key="4">
    <source>
        <dbReference type="ARBA" id="ARBA00023002"/>
    </source>
</evidence>
<proteinExistence type="predicted"/>
<dbReference type="SUPFAM" id="SSF55103">
    <property type="entry name" value="FAD-linked oxidases, C-terminal domain"/>
    <property type="match status" value="1"/>
</dbReference>
<dbReference type="Gene3D" id="3.30.465.10">
    <property type="match status" value="1"/>
</dbReference>
<name>A0A1F7F1L1_UNCRA</name>
<dbReference type="Proteomes" id="UP000179243">
    <property type="component" value="Unassembled WGS sequence"/>
</dbReference>
<evidence type="ECO:0000256" key="3">
    <source>
        <dbReference type="ARBA" id="ARBA00022827"/>
    </source>
</evidence>
<comment type="caution">
    <text evidence="6">The sequence shown here is derived from an EMBL/GenBank/DDBJ whole genome shotgun (WGS) entry which is preliminary data.</text>
</comment>
<accession>A0A1F7F1L1</accession>
<dbReference type="SUPFAM" id="SSF56176">
    <property type="entry name" value="FAD-binding/transporter-associated domain-like"/>
    <property type="match status" value="1"/>
</dbReference>
<dbReference type="InterPro" id="IPR016164">
    <property type="entry name" value="FAD-linked_Oxase-like_C"/>
</dbReference>
<keyword evidence="4" id="KW-0560">Oxidoreductase</keyword>
<dbReference type="InterPro" id="IPR016166">
    <property type="entry name" value="FAD-bd_PCMH"/>
</dbReference>
<dbReference type="InterPro" id="IPR006094">
    <property type="entry name" value="Oxid_FAD_bind_N"/>
</dbReference>
<keyword evidence="2" id="KW-0285">Flavoprotein</keyword>
<dbReference type="PANTHER" id="PTHR42934:SF2">
    <property type="entry name" value="GLYCOLATE OXIDASE SUBUNIT GLCD"/>
    <property type="match status" value="1"/>
</dbReference>
<dbReference type="GO" id="GO:0071949">
    <property type="term" value="F:FAD binding"/>
    <property type="evidence" value="ECO:0007669"/>
    <property type="project" value="InterPro"/>
</dbReference>